<sequence length="106" mass="11973">MAGLIKSQILKHLSKFTKNLSSDKINVSTFKGEGELSNLELNEDILTQLLELPTWLRITKAVCNRVAVKIQWTKLKSQPICLYLDEIIIETETCEQPRTPSSSEIG</sequence>
<protein>
    <submittedName>
        <fullName evidence="2">UHRF1-binding protein 1-like</fullName>
    </submittedName>
</protein>
<dbReference type="PANTHER" id="PTHR22774:SF11">
    <property type="entry name" value="CHOREIN N-TERMINAL DOMAIN-CONTAINING PROTEIN"/>
    <property type="match status" value="1"/>
</dbReference>
<accession>A0ABM0JRE9</accession>
<evidence type="ECO:0000313" key="1">
    <source>
        <dbReference type="Proteomes" id="UP000694888"/>
    </source>
</evidence>
<dbReference type="GeneID" id="101864148"/>
<dbReference type="Pfam" id="PF24917">
    <property type="entry name" value="BLTP3A_B"/>
    <property type="match status" value="1"/>
</dbReference>
<proteinExistence type="predicted"/>
<evidence type="ECO:0000313" key="2">
    <source>
        <dbReference type="RefSeq" id="XP_005099788.2"/>
    </source>
</evidence>
<dbReference type="InterPro" id="IPR026728">
    <property type="entry name" value="BLTP3A/B"/>
</dbReference>
<feature type="non-terminal residue" evidence="2">
    <location>
        <position position="106"/>
    </location>
</feature>
<dbReference type="PANTHER" id="PTHR22774">
    <property type="entry name" value="CHOREIN N-TERMINAL DOMAIN-CONTAINING PROTEIN"/>
    <property type="match status" value="1"/>
</dbReference>
<reference evidence="2" key="1">
    <citation type="submission" date="2025-08" db="UniProtKB">
        <authorList>
            <consortium name="RefSeq"/>
        </authorList>
    </citation>
    <scope>IDENTIFICATION</scope>
</reference>
<name>A0ABM0JRE9_APLCA</name>
<gene>
    <name evidence="2" type="primary">LOC101864148</name>
</gene>
<organism evidence="1 2">
    <name type="scientific">Aplysia californica</name>
    <name type="common">California sea hare</name>
    <dbReference type="NCBI Taxonomy" id="6500"/>
    <lineage>
        <taxon>Eukaryota</taxon>
        <taxon>Metazoa</taxon>
        <taxon>Spiralia</taxon>
        <taxon>Lophotrochozoa</taxon>
        <taxon>Mollusca</taxon>
        <taxon>Gastropoda</taxon>
        <taxon>Heterobranchia</taxon>
        <taxon>Euthyneura</taxon>
        <taxon>Tectipleura</taxon>
        <taxon>Aplysiida</taxon>
        <taxon>Aplysioidea</taxon>
        <taxon>Aplysiidae</taxon>
        <taxon>Aplysia</taxon>
    </lineage>
</organism>
<dbReference type="Proteomes" id="UP000694888">
    <property type="component" value="Unplaced"/>
</dbReference>
<keyword evidence="1" id="KW-1185">Reference proteome</keyword>
<dbReference type="RefSeq" id="XP_005099788.2">
    <property type="nucleotide sequence ID" value="XM_005099731.3"/>
</dbReference>